<dbReference type="AlphaFoldDB" id="A0A7W3R7V4"/>
<name>A0A7W3R7V4_9ACTN</name>
<dbReference type="RefSeq" id="WP_182704937.1">
    <property type="nucleotide sequence ID" value="NZ_JACJII010000001.1"/>
</dbReference>
<comment type="caution">
    <text evidence="2">The sequence shown here is derived from an EMBL/GenBank/DDBJ whole genome shotgun (WGS) entry which is preliminary data.</text>
</comment>
<accession>A0A7W3R7V4</accession>
<dbReference type="Proteomes" id="UP000539313">
    <property type="component" value="Unassembled WGS sequence"/>
</dbReference>
<dbReference type="Pfam" id="PF14028">
    <property type="entry name" value="Lant_dehydr_C"/>
    <property type="match status" value="1"/>
</dbReference>
<reference evidence="2 3" key="1">
    <citation type="submission" date="2020-08" db="EMBL/GenBank/DDBJ databases">
        <title>Sequencing the genomes of 1000 actinobacteria strains.</title>
        <authorList>
            <person name="Klenk H.-P."/>
        </authorList>
    </citation>
    <scope>NUCLEOTIDE SEQUENCE [LARGE SCALE GENOMIC DNA]</scope>
    <source>
        <strain evidence="2 3">DSM 45823</strain>
    </source>
</reference>
<dbReference type="EMBL" id="JACJII010000001">
    <property type="protein sequence ID" value="MBA9003062.1"/>
    <property type="molecule type" value="Genomic_DNA"/>
</dbReference>
<dbReference type="NCBIfam" id="TIGR03891">
    <property type="entry name" value="thiopep_ocin"/>
    <property type="match status" value="1"/>
</dbReference>
<dbReference type="InterPro" id="IPR023809">
    <property type="entry name" value="Thiopep_bacteriocin_synth_dom"/>
</dbReference>
<organism evidence="2 3">
    <name type="scientific">Thermomonospora cellulosilytica</name>
    <dbReference type="NCBI Taxonomy" id="1411118"/>
    <lineage>
        <taxon>Bacteria</taxon>
        <taxon>Bacillati</taxon>
        <taxon>Actinomycetota</taxon>
        <taxon>Actinomycetes</taxon>
        <taxon>Streptosporangiales</taxon>
        <taxon>Thermomonosporaceae</taxon>
        <taxon>Thermomonospora</taxon>
    </lineage>
</organism>
<evidence type="ECO:0000313" key="2">
    <source>
        <dbReference type="EMBL" id="MBA9003062.1"/>
    </source>
</evidence>
<evidence type="ECO:0000313" key="3">
    <source>
        <dbReference type="Proteomes" id="UP000539313"/>
    </source>
</evidence>
<evidence type="ECO:0000259" key="1">
    <source>
        <dbReference type="Pfam" id="PF14028"/>
    </source>
</evidence>
<protein>
    <submittedName>
        <fullName evidence="2">Thiopeptide-type bacteriocin biosynthesis protein</fullName>
    </submittedName>
</protein>
<feature type="domain" description="Thiopeptide-type bacteriocin biosynthesis" evidence="1">
    <location>
        <begin position="78"/>
        <end position="340"/>
    </location>
</feature>
<keyword evidence="3" id="KW-1185">Reference proteome</keyword>
<sequence>MPDDQLTRPQGSRTEGQAAANIAPHETADGVLAVLAGVPVVHAAARIGMQPADLADAVEVYRAAGYAALHAQATDRTWYQARIQFTDWGTAEHIAAAHLAPRLSALQEARLVVSWWFIRKAPSWRLRVLPAPAASADMKAAVSTILDGLAAEGLIARWRETIYEPESAAFGGPAAMELAHALFHADSRGILDYALRPTAPSGSTIGRRELSILLCSALLRGAKQDWYEQGDVWHRVARLRPLAPDTPTQRLPELARDLRLLMTADTRPTGPLFGPNRPLAFASSWITAFDVAGRALEEAAGNASLERGLRDVLAHHVIFHWNRLGLPASTQSILARAARDTILDQPLPSPGSHSADGR</sequence>
<gene>
    <name evidence="2" type="ORF">HNR21_001944</name>
</gene>
<proteinExistence type="predicted"/>